<keyword evidence="7" id="KW-1185">Reference proteome</keyword>
<dbReference type="AlphaFoldDB" id="G4TJG3"/>
<keyword evidence="1" id="KW-0962">Peroxisome biogenesis</keyword>
<organism evidence="6 7">
    <name type="scientific">Serendipita indica (strain DSM 11827)</name>
    <name type="common">Root endophyte fungus</name>
    <name type="synonym">Piriformospora indica</name>
    <dbReference type="NCBI Taxonomy" id="1109443"/>
    <lineage>
        <taxon>Eukaryota</taxon>
        <taxon>Fungi</taxon>
        <taxon>Dikarya</taxon>
        <taxon>Basidiomycota</taxon>
        <taxon>Agaricomycotina</taxon>
        <taxon>Agaricomycetes</taxon>
        <taxon>Sebacinales</taxon>
        <taxon>Serendipitaceae</taxon>
        <taxon>Serendipita</taxon>
    </lineage>
</organism>
<dbReference type="InParanoid" id="G4TJG3"/>
<evidence type="ECO:0000313" key="6">
    <source>
        <dbReference type="EMBL" id="CCA71460.1"/>
    </source>
</evidence>
<feature type="transmembrane region" description="Helical" evidence="5">
    <location>
        <begin position="249"/>
        <end position="269"/>
    </location>
</feature>
<evidence type="ECO:0000313" key="7">
    <source>
        <dbReference type="Proteomes" id="UP000007148"/>
    </source>
</evidence>
<keyword evidence="5" id="KW-1133">Transmembrane helix</keyword>
<comment type="caution">
    <text evidence="6">The sequence shown here is derived from an EMBL/GenBank/DDBJ whole genome shotgun (WGS) entry which is preliminary data.</text>
</comment>
<proteinExistence type="predicted"/>
<dbReference type="HOGENOM" id="CLU_052213_3_0_1"/>
<evidence type="ECO:0000256" key="4">
    <source>
        <dbReference type="ARBA" id="ARBA00046271"/>
    </source>
</evidence>
<dbReference type="PANTHER" id="PTHR12652:SF25">
    <property type="entry name" value="MICROBODY (PEROXISOME) PROLIFERATION PROTEIN PEROXIN 11C (EUROFUNG)"/>
    <property type="match status" value="1"/>
</dbReference>
<dbReference type="STRING" id="1109443.G4TJG3"/>
<keyword evidence="3" id="KW-0576">Peroxisome</keyword>
<dbReference type="Proteomes" id="UP000007148">
    <property type="component" value="Unassembled WGS sequence"/>
</dbReference>
<evidence type="ECO:0000256" key="1">
    <source>
        <dbReference type="ARBA" id="ARBA00022593"/>
    </source>
</evidence>
<sequence length="276" mass="31750">MSKSTTAKANDLILGVFSRLPPSPELDHAVRFLSTWSGSDRLFQLVENSAKLLVPLLEMRARMEYRNGLRKIPSSTTAARWKKLGTVISDARTMLRLWGLLPIFQWLISLERTPPPTRRLLTIERIQGLSMLAYYPLEHLYYFGSQGILPISKERIGKYSLWSCRAWALYVFLQFLHLKEDWRLLKMRERAITKDATTEKRASSPEQQNLRLEIQRRKNAILNELVVNLGNLPLTVHWSLKGGLFKNEFWVHFFGLIAAVASFRGSWIATAGPVRG</sequence>
<gene>
    <name evidence="6" type="ORF">PIIN_05399</name>
</gene>
<comment type="subcellular location">
    <subcellularLocation>
        <location evidence="4">Peroxisome membrane</location>
    </subcellularLocation>
</comment>
<keyword evidence="5" id="KW-0812">Transmembrane</keyword>
<dbReference type="OrthoDB" id="10005898at2759"/>
<accession>G4TJG3</accession>
<dbReference type="OMA" id="PLCVHWS"/>
<dbReference type="PANTHER" id="PTHR12652">
    <property type="entry name" value="PEROXISOMAL BIOGENESIS FACTOR 11"/>
    <property type="match status" value="1"/>
</dbReference>
<name>G4TJG3_SERID</name>
<dbReference type="Pfam" id="PF05648">
    <property type="entry name" value="PEX11"/>
    <property type="match status" value="1"/>
</dbReference>
<dbReference type="InterPro" id="IPR008733">
    <property type="entry name" value="PEX11"/>
</dbReference>
<dbReference type="EMBL" id="CAFZ01000120">
    <property type="protein sequence ID" value="CCA71460.1"/>
    <property type="molecule type" value="Genomic_DNA"/>
</dbReference>
<evidence type="ECO:0000256" key="3">
    <source>
        <dbReference type="ARBA" id="ARBA00023140"/>
    </source>
</evidence>
<dbReference type="GO" id="GO:0005778">
    <property type="term" value="C:peroxisomal membrane"/>
    <property type="evidence" value="ECO:0007669"/>
    <property type="project" value="UniProtKB-SubCell"/>
</dbReference>
<protein>
    <submittedName>
        <fullName evidence="6">Uncharacterized protein</fullName>
    </submittedName>
</protein>
<reference evidence="6 7" key="1">
    <citation type="journal article" date="2011" name="PLoS Pathog.">
        <title>Endophytic Life Strategies Decoded by Genome and Transcriptome Analyses of the Mutualistic Root Symbiont Piriformospora indica.</title>
        <authorList>
            <person name="Zuccaro A."/>
            <person name="Lahrmann U."/>
            <person name="Guldener U."/>
            <person name="Langen G."/>
            <person name="Pfiffi S."/>
            <person name="Biedenkopf D."/>
            <person name="Wong P."/>
            <person name="Samans B."/>
            <person name="Grimm C."/>
            <person name="Basiewicz M."/>
            <person name="Murat C."/>
            <person name="Martin F."/>
            <person name="Kogel K.H."/>
        </authorList>
    </citation>
    <scope>NUCLEOTIDE SEQUENCE [LARGE SCALE GENOMIC DNA]</scope>
    <source>
        <strain evidence="6 7">DSM 11827</strain>
    </source>
</reference>
<dbReference type="eggNOG" id="ENOG502S1P2">
    <property type="taxonomic scope" value="Eukaryota"/>
</dbReference>
<evidence type="ECO:0000256" key="2">
    <source>
        <dbReference type="ARBA" id="ARBA00023136"/>
    </source>
</evidence>
<keyword evidence="2 5" id="KW-0472">Membrane</keyword>
<dbReference type="GO" id="GO:0016559">
    <property type="term" value="P:peroxisome fission"/>
    <property type="evidence" value="ECO:0007669"/>
    <property type="project" value="InterPro"/>
</dbReference>
<evidence type="ECO:0000256" key="5">
    <source>
        <dbReference type="SAM" id="Phobius"/>
    </source>
</evidence>